<feature type="transmembrane region" description="Helical" evidence="1">
    <location>
        <begin position="22"/>
        <end position="40"/>
    </location>
</feature>
<sequence>MSERVLAGARLYVDLFEVNPPFTPWMFMPAVALAHALGLSPEVVIHLYAYAICLVGLGFAALIAKQAGFAENRTLFSMLPLLLALLVILPGNAFSEREHLGVALFLPSLVLAAWRATPTDGARPGMLVAVLAGLCGSVLLLVKPYYALVVLAPAFYVAWRRRSIWSLFAIEHWVIGFACVAYLVAVMLLYPEFLSVIYPTLADTYMRMGNLPGLLIAYGPIYLIALLILRFLRPGLPLSPLVSVFTVASLAAMVPLIYQAKGWPYHAFPAFSLVLAALFLRTAQIDQSSPGKAIEPARKLLLAAVIAAAAIPFMKTQKPNAELVVKLEAAVHQPTVALVGSDIAAGHPLTRMLGGTWISRYCSDWLSESALYLSAIATGNGDKEAADHYREIADRYIDGKLAELETKRPTMIIIQKNDRALAEELSRRPDYVRFTQDYRAVAEDETVRVLLRDTSVSQAPSPAAASD</sequence>
<dbReference type="EMBL" id="JAVIJF010000008">
    <property type="protein sequence ID" value="MDX8525317.1"/>
    <property type="molecule type" value="Genomic_DNA"/>
</dbReference>
<feature type="transmembrane region" description="Helical" evidence="1">
    <location>
        <begin position="100"/>
        <end position="117"/>
    </location>
</feature>
<evidence type="ECO:0000313" key="3">
    <source>
        <dbReference type="Proteomes" id="UP001276840"/>
    </source>
</evidence>
<feature type="transmembrane region" description="Helical" evidence="1">
    <location>
        <begin position="263"/>
        <end position="280"/>
    </location>
</feature>
<name>A0ABU4ZIX9_9HYPH</name>
<feature type="transmembrane region" description="Helical" evidence="1">
    <location>
        <begin position="236"/>
        <end position="257"/>
    </location>
</feature>
<dbReference type="RefSeq" id="WP_320233278.1">
    <property type="nucleotide sequence ID" value="NZ_JAVIJF010000008.1"/>
</dbReference>
<gene>
    <name evidence="2" type="ORF">RFM68_12425</name>
</gene>
<protein>
    <recommendedName>
        <fullName evidence="4">Glycosyltransferase RgtA/B/C/D-like domain-containing protein</fullName>
    </recommendedName>
</protein>
<feature type="transmembrane region" description="Helical" evidence="1">
    <location>
        <begin position="47"/>
        <end position="69"/>
    </location>
</feature>
<feature type="transmembrane region" description="Helical" evidence="1">
    <location>
        <begin position="210"/>
        <end position="229"/>
    </location>
</feature>
<reference evidence="2 3" key="1">
    <citation type="submission" date="2023-08" db="EMBL/GenBank/DDBJ databases">
        <title>Implementing the SeqCode for naming new Mesorhizobium species isolated from Vachellia karroo root nodules.</title>
        <authorList>
            <person name="Van Lill M."/>
        </authorList>
    </citation>
    <scope>NUCLEOTIDE SEQUENCE [LARGE SCALE GENOMIC DNA]</scope>
    <source>
        <strain evidence="2 3">MSK 1335</strain>
    </source>
</reference>
<keyword evidence="1" id="KW-1133">Transmembrane helix</keyword>
<evidence type="ECO:0000256" key="1">
    <source>
        <dbReference type="SAM" id="Phobius"/>
    </source>
</evidence>
<proteinExistence type="predicted"/>
<feature type="transmembrane region" description="Helical" evidence="1">
    <location>
        <begin position="170"/>
        <end position="190"/>
    </location>
</feature>
<keyword evidence="1" id="KW-0472">Membrane</keyword>
<evidence type="ECO:0008006" key="4">
    <source>
        <dbReference type="Google" id="ProtNLM"/>
    </source>
</evidence>
<organism evidence="2 3">
    <name type="scientific">Mesorhizobium montanum</name>
    <dbReference type="NCBI Taxonomy" id="3072323"/>
    <lineage>
        <taxon>Bacteria</taxon>
        <taxon>Pseudomonadati</taxon>
        <taxon>Pseudomonadota</taxon>
        <taxon>Alphaproteobacteria</taxon>
        <taxon>Hyphomicrobiales</taxon>
        <taxon>Phyllobacteriaceae</taxon>
        <taxon>Mesorhizobium</taxon>
    </lineage>
</organism>
<keyword evidence="1" id="KW-0812">Transmembrane</keyword>
<feature type="transmembrane region" description="Helical" evidence="1">
    <location>
        <begin position="75"/>
        <end position="93"/>
    </location>
</feature>
<feature type="transmembrane region" description="Helical" evidence="1">
    <location>
        <begin position="129"/>
        <end position="158"/>
    </location>
</feature>
<evidence type="ECO:0000313" key="2">
    <source>
        <dbReference type="EMBL" id="MDX8525317.1"/>
    </source>
</evidence>
<accession>A0ABU4ZIX9</accession>
<comment type="caution">
    <text evidence="2">The sequence shown here is derived from an EMBL/GenBank/DDBJ whole genome shotgun (WGS) entry which is preliminary data.</text>
</comment>
<dbReference type="Proteomes" id="UP001276840">
    <property type="component" value="Unassembled WGS sequence"/>
</dbReference>
<keyword evidence="3" id="KW-1185">Reference proteome</keyword>